<dbReference type="Proteomes" id="UP000324222">
    <property type="component" value="Unassembled WGS sequence"/>
</dbReference>
<keyword evidence="3" id="KW-1185">Reference proteome</keyword>
<accession>A0A5B7ETS1</accession>
<dbReference type="AlphaFoldDB" id="A0A5B7ETS1"/>
<evidence type="ECO:0000313" key="2">
    <source>
        <dbReference type="EMBL" id="MPC36479.1"/>
    </source>
</evidence>
<feature type="compositionally biased region" description="Pro residues" evidence="1">
    <location>
        <begin position="29"/>
        <end position="57"/>
    </location>
</feature>
<evidence type="ECO:0000313" key="3">
    <source>
        <dbReference type="Proteomes" id="UP000324222"/>
    </source>
</evidence>
<feature type="region of interest" description="Disordered" evidence="1">
    <location>
        <begin position="1"/>
        <end position="68"/>
    </location>
</feature>
<comment type="caution">
    <text evidence="2">The sequence shown here is derived from an EMBL/GenBank/DDBJ whole genome shotgun (WGS) entry which is preliminary data.</text>
</comment>
<proteinExistence type="predicted"/>
<organism evidence="2 3">
    <name type="scientific">Portunus trituberculatus</name>
    <name type="common">Swimming crab</name>
    <name type="synonym">Neptunus trituberculatus</name>
    <dbReference type="NCBI Taxonomy" id="210409"/>
    <lineage>
        <taxon>Eukaryota</taxon>
        <taxon>Metazoa</taxon>
        <taxon>Ecdysozoa</taxon>
        <taxon>Arthropoda</taxon>
        <taxon>Crustacea</taxon>
        <taxon>Multicrustacea</taxon>
        <taxon>Malacostraca</taxon>
        <taxon>Eumalacostraca</taxon>
        <taxon>Eucarida</taxon>
        <taxon>Decapoda</taxon>
        <taxon>Pleocyemata</taxon>
        <taxon>Brachyura</taxon>
        <taxon>Eubrachyura</taxon>
        <taxon>Portunoidea</taxon>
        <taxon>Portunidae</taxon>
        <taxon>Portuninae</taxon>
        <taxon>Portunus</taxon>
    </lineage>
</organism>
<feature type="compositionally biased region" description="Basic residues" evidence="1">
    <location>
        <begin position="19"/>
        <end position="28"/>
    </location>
</feature>
<protein>
    <submittedName>
        <fullName evidence="2">Uncharacterized protein</fullName>
    </submittedName>
</protein>
<evidence type="ECO:0000256" key="1">
    <source>
        <dbReference type="SAM" id="MobiDB-lite"/>
    </source>
</evidence>
<sequence>MELNERARKKKKFYDSFHNHYHHHHHLHPAPPPPPQLPRPTPPPSPPPLPSLLPPHPIVNSERKVEREASPCLVLKKILDVKCHRVGGGGRGGGGRGGRGGKVCLFPCISEVAAGELKRA</sequence>
<name>A0A5B7ETS1_PORTR</name>
<dbReference type="EMBL" id="VSRR010003528">
    <property type="protein sequence ID" value="MPC36479.1"/>
    <property type="molecule type" value="Genomic_DNA"/>
</dbReference>
<reference evidence="2 3" key="1">
    <citation type="submission" date="2019-05" db="EMBL/GenBank/DDBJ databases">
        <title>Another draft genome of Portunus trituberculatus and its Hox gene families provides insights of decapod evolution.</title>
        <authorList>
            <person name="Jeong J.-H."/>
            <person name="Song I."/>
            <person name="Kim S."/>
            <person name="Choi T."/>
            <person name="Kim D."/>
            <person name="Ryu S."/>
            <person name="Kim W."/>
        </authorList>
    </citation>
    <scope>NUCLEOTIDE SEQUENCE [LARGE SCALE GENOMIC DNA]</scope>
    <source>
        <tissue evidence="2">Muscle</tissue>
    </source>
</reference>
<gene>
    <name evidence="2" type="ORF">E2C01_029938</name>
</gene>